<proteinExistence type="predicted"/>
<comment type="caution">
    <text evidence="5">The sequence shown here is derived from an EMBL/GenBank/DDBJ whole genome shotgun (WGS) entry which is preliminary data.</text>
</comment>
<dbReference type="GO" id="GO:0005615">
    <property type="term" value="C:extracellular space"/>
    <property type="evidence" value="ECO:0007669"/>
    <property type="project" value="TreeGrafter"/>
</dbReference>
<evidence type="ECO:0000313" key="5">
    <source>
        <dbReference type="EMBL" id="MCA9756616.1"/>
    </source>
</evidence>
<gene>
    <name evidence="5" type="ORF">KDA27_12505</name>
</gene>
<evidence type="ECO:0000256" key="1">
    <source>
        <dbReference type="ARBA" id="ARBA00022729"/>
    </source>
</evidence>
<reference evidence="5" key="1">
    <citation type="submission" date="2020-04" db="EMBL/GenBank/DDBJ databases">
        <authorList>
            <person name="Zhang T."/>
        </authorList>
    </citation>
    <scope>NUCLEOTIDE SEQUENCE</scope>
    <source>
        <strain evidence="5">HKST-UBA02</strain>
    </source>
</reference>
<dbReference type="SMART" id="SM00560">
    <property type="entry name" value="LamGL"/>
    <property type="match status" value="3"/>
</dbReference>
<dbReference type="Gene3D" id="3.60.21.10">
    <property type="match status" value="1"/>
</dbReference>
<dbReference type="GO" id="GO:0007166">
    <property type="term" value="P:cell surface receptor signaling pathway"/>
    <property type="evidence" value="ECO:0007669"/>
    <property type="project" value="TreeGrafter"/>
</dbReference>
<dbReference type="Pfam" id="PF13385">
    <property type="entry name" value="Laminin_G_3"/>
    <property type="match status" value="3"/>
</dbReference>
<organism evidence="5 6">
    <name type="scientific">Eiseniibacteriota bacterium</name>
    <dbReference type="NCBI Taxonomy" id="2212470"/>
    <lineage>
        <taxon>Bacteria</taxon>
        <taxon>Candidatus Eiseniibacteriota</taxon>
    </lineage>
</organism>
<dbReference type="InterPro" id="IPR029052">
    <property type="entry name" value="Metallo-depent_PP-like"/>
</dbReference>
<keyword evidence="1 3" id="KW-0732">Signal</keyword>
<dbReference type="InterPro" id="IPR006558">
    <property type="entry name" value="LamG-like"/>
</dbReference>
<dbReference type="GO" id="GO:0004222">
    <property type="term" value="F:metalloendopeptidase activity"/>
    <property type="evidence" value="ECO:0007669"/>
    <property type="project" value="TreeGrafter"/>
</dbReference>
<dbReference type="InterPro" id="IPR013783">
    <property type="entry name" value="Ig-like_fold"/>
</dbReference>
<dbReference type="PANTHER" id="PTHR46130:SF3">
    <property type="entry name" value="CHROMOSOME UNDETERMINED SCAFFOLD_33, WHOLE GENOME SHOTGUN SEQUENCE"/>
    <property type="match status" value="1"/>
</dbReference>
<evidence type="ECO:0000313" key="6">
    <source>
        <dbReference type="Proteomes" id="UP000739538"/>
    </source>
</evidence>
<dbReference type="Proteomes" id="UP000739538">
    <property type="component" value="Unassembled WGS sequence"/>
</dbReference>
<dbReference type="InterPro" id="IPR026444">
    <property type="entry name" value="Secre_tail"/>
</dbReference>
<dbReference type="Pfam" id="PF13860">
    <property type="entry name" value="FlgD_ig"/>
    <property type="match status" value="1"/>
</dbReference>
<evidence type="ECO:0000256" key="2">
    <source>
        <dbReference type="ARBA" id="ARBA00023157"/>
    </source>
</evidence>
<evidence type="ECO:0000259" key="4">
    <source>
        <dbReference type="PROSITE" id="PS50853"/>
    </source>
</evidence>
<feature type="domain" description="Fibronectin type-III" evidence="4">
    <location>
        <begin position="269"/>
        <end position="363"/>
    </location>
</feature>
<dbReference type="EMBL" id="JAGQHS010000060">
    <property type="protein sequence ID" value="MCA9756616.1"/>
    <property type="molecule type" value="Genomic_DNA"/>
</dbReference>
<dbReference type="SUPFAM" id="SSF49265">
    <property type="entry name" value="Fibronectin type III"/>
    <property type="match status" value="1"/>
</dbReference>
<dbReference type="Gene3D" id="2.60.40.4070">
    <property type="match status" value="1"/>
</dbReference>
<reference evidence="5" key="2">
    <citation type="journal article" date="2021" name="Microbiome">
        <title>Successional dynamics and alternative stable states in a saline activated sludge microbial community over 9 years.</title>
        <authorList>
            <person name="Wang Y."/>
            <person name="Ye J."/>
            <person name="Ju F."/>
            <person name="Liu L."/>
            <person name="Boyd J.A."/>
            <person name="Deng Y."/>
            <person name="Parks D.H."/>
            <person name="Jiang X."/>
            <person name="Yin X."/>
            <person name="Woodcroft B.J."/>
            <person name="Tyson G.W."/>
            <person name="Hugenholtz P."/>
            <person name="Polz M.F."/>
            <person name="Zhang T."/>
        </authorList>
    </citation>
    <scope>NUCLEOTIDE SEQUENCE</scope>
    <source>
        <strain evidence="5">HKST-UBA02</strain>
    </source>
</reference>
<dbReference type="NCBIfam" id="TIGR04183">
    <property type="entry name" value="Por_Secre_tail"/>
    <property type="match status" value="1"/>
</dbReference>
<feature type="signal peptide" evidence="3">
    <location>
        <begin position="1"/>
        <end position="30"/>
    </location>
</feature>
<dbReference type="PANTHER" id="PTHR46130">
    <property type="entry name" value="LAMGL DOMAIN-CONTAINING PROTEIN"/>
    <property type="match status" value="1"/>
</dbReference>
<dbReference type="InterPro" id="IPR025965">
    <property type="entry name" value="FlgD/Vpr_Ig-like"/>
</dbReference>
<dbReference type="SUPFAM" id="SSF56300">
    <property type="entry name" value="Metallo-dependent phosphatases"/>
    <property type="match status" value="1"/>
</dbReference>
<sequence length="1430" mass="151950">MFRSPSRRTLFSFAVPASMALTVISAGVAAANVSALGFSSASSQYVTFGQAADMGQSTFTIELWFRRDGTGTTASSGSGGVTAVPLFCKGRGEADGNNRDCNYFFGIRSADNVLAADFEDMASGLNHPVAGTTPIQTGIWYHAAATYDGTTWKLYLNGVLDGSAAANATPRFDSIQHASLATAMTSTGAPAGYFDGVIDEARLWDFARDESEIQSTLYDEIMSGTGLVGRWGLDENGGTLAGNSMSGGSDGTLVNGPTWVSGFPVADQPPLDPSGLTATATSPISVDLAWMDNSDDESNFQVERSDAGSGGPFALVATVGADVQAYTDNGLTADSEYCYRVRATNAAGESGYTMVECATTPVDGNIALDFGGSADYVTFGPTSNLGLSEFTLECWMRRDGTGSTASTGSGGFNGVPLITKGRGESDGSNVDCNYFFGIASNGAIAADFEDLASGLNHPVYGATPIAFGEWHHVAVTYDGAEWALYVDGNLDGASTANATPRFDSIQHAGLATAMTSTGAAAGAFAGVLDEVRIWDHARTVSEIQTAINTEIEGPATGLVARYGLDEGMGSIVGSSAGTSIDGLIIGDDVVWTAGAPFDVMFDVPAAPTDLTASNGVAGRIVVSWSDNSDDEAEFQVERSTDGPSGTFSLVATLGTNSTFYADSDVENGTEYCYRVRAENLQGPSDYSNVDCAMPSPEGDYALDLGGSDTYVTFGAAPELGLAEFTLECWFKREGAGVTAGTGSGGFSGIPLVTKGRGETDGSNVDCNYFFGIRGSDNVLGADFEDFATGLNHPVYGMTPVTSNEWHHAAATFDASGVWRLYLDGSLEAEQPTSAVPRYDSIQHAALGSALNSAGTHEGYFDGVIDEARVWNYARSLEEIRVSANQAIPGSMTGLVARWGLNAGSGSGVFDTAGNEIDGTILGAVYDWVTPGAPFDLEYNDAPNLPTLVAPSKGATDVTIPAHLEVAVEDPDGDDVTVTFYGRPKSTSAGADFTLIALPDTQFYSETYHDVFHSQTQWVVDNWLTENIVYVGHEGDIVQNGDDAPAEWVVANEAMSRLETVPMPDGMPFGLAVGNHDQTPIYDPDGTTFYYNFYFGVDRFLGRSYYGGHYGDNNDNHYDLFSASGMDFIVIYFELDQTPDQPILDWAHDLLTTYSDRRAIVITHWLMGIGNPGSFSDQGLAIYNALKDQPNLFLMLGGHIHGEGQRTDVFNGNVVHSVLADYQSLANGGNGYLRIMEFSPANNEIRVKTYSPYLDAFFTDSDSEFTLDYDMSGNDWVELGSVSGVASGGTASFDWAGLDLDTEYEWYVKVEDARAAVISSTWSFRTTDGTSDVSLTEIPRETRLHAANPNPFGPRTTLQLDLAKTAPVEVQVFGVDGRLVRTLVDTQLDAGRHNLTWDGNDESGRKMSSGVYFARLATSGKTQSQQLVLTR</sequence>
<evidence type="ECO:0000256" key="3">
    <source>
        <dbReference type="SAM" id="SignalP"/>
    </source>
</evidence>
<dbReference type="InterPro" id="IPR013320">
    <property type="entry name" value="ConA-like_dom_sf"/>
</dbReference>
<dbReference type="Gene3D" id="2.60.40.10">
    <property type="entry name" value="Immunoglobulins"/>
    <property type="match status" value="2"/>
</dbReference>
<dbReference type="InterPro" id="IPR036116">
    <property type="entry name" value="FN3_sf"/>
</dbReference>
<name>A0A956NDU3_UNCEI</name>
<dbReference type="SMART" id="SM00060">
    <property type="entry name" value="FN3"/>
    <property type="match status" value="2"/>
</dbReference>
<dbReference type="InterPro" id="IPR043543">
    <property type="entry name" value="PAPPA/PAPPA2"/>
</dbReference>
<accession>A0A956NDU3</accession>
<feature type="chain" id="PRO_5037487283" evidence="3">
    <location>
        <begin position="31"/>
        <end position="1430"/>
    </location>
</feature>
<dbReference type="InterPro" id="IPR003961">
    <property type="entry name" value="FN3_dom"/>
</dbReference>
<dbReference type="CDD" id="cd00063">
    <property type="entry name" value="FN3"/>
    <property type="match status" value="2"/>
</dbReference>
<dbReference type="Gene3D" id="2.60.120.200">
    <property type="match status" value="3"/>
</dbReference>
<dbReference type="PROSITE" id="PS50853">
    <property type="entry name" value="FN3"/>
    <property type="match status" value="2"/>
</dbReference>
<protein>
    <submittedName>
        <fullName evidence="5">T9SS type A sorting domain-containing protein</fullName>
    </submittedName>
</protein>
<dbReference type="GO" id="GO:0006508">
    <property type="term" value="P:proteolysis"/>
    <property type="evidence" value="ECO:0007669"/>
    <property type="project" value="TreeGrafter"/>
</dbReference>
<feature type="domain" description="Fibronectin type-III" evidence="4">
    <location>
        <begin position="606"/>
        <end position="698"/>
    </location>
</feature>
<dbReference type="SUPFAM" id="SSF49899">
    <property type="entry name" value="Concanavalin A-like lectins/glucanases"/>
    <property type="match status" value="3"/>
</dbReference>
<keyword evidence="2" id="KW-1015">Disulfide bond</keyword>